<comment type="caution">
    <text evidence="2">The sequence shown here is derived from an EMBL/GenBank/DDBJ whole genome shotgun (WGS) entry which is preliminary data.</text>
</comment>
<feature type="transmembrane region" description="Helical" evidence="1">
    <location>
        <begin position="50"/>
        <end position="70"/>
    </location>
</feature>
<name>A0A418Y608_9BURK</name>
<proteinExistence type="predicted"/>
<accession>A0A418Y608</accession>
<keyword evidence="1" id="KW-0472">Membrane</keyword>
<keyword evidence="3" id="KW-1185">Reference proteome</keyword>
<gene>
    <name evidence="2" type="ORF">D3872_05250</name>
</gene>
<evidence type="ECO:0000313" key="3">
    <source>
        <dbReference type="Proteomes" id="UP000284006"/>
    </source>
</evidence>
<keyword evidence="1" id="KW-1133">Transmembrane helix</keyword>
<dbReference type="EMBL" id="QYUP01000057">
    <property type="protein sequence ID" value="RJG22544.1"/>
    <property type="molecule type" value="Genomic_DNA"/>
</dbReference>
<evidence type="ECO:0000313" key="2">
    <source>
        <dbReference type="EMBL" id="RJG22544.1"/>
    </source>
</evidence>
<dbReference type="Proteomes" id="UP000284006">
    <property type="component" value="Unassembled WGS sequence"/>
</dbReference>
<reference evidence="2 3" key="1">
    <citation type="submission" date="2018-09" db="EMBL/GenBank/DDBJ databases">
        <authorList>
            <person name="Zhu H."/>
        </authorList>
    </citation>
    <scope>NUCLEOTIDE SEQUENCE [LARGE SCALE GENOMIC DNA]</scope>
    <source>
        <strain evidence="2 3">K1S02-61</strain>
    </source>
</reference>
<protein>
    <submittedName>
        <fullName evidence="2">Uncharacterized protein</fullName>
    </submittedName>
</protein>
<evidence type="ECO:0000256" key="1">
    <source>
        <dbReference type="SAM" id="Phobius"/>
    </source>
</evidence>
<dbReference type="AlphaFoldDB" id="A0A418Y608"/>
<sequence length="71" mass="8026">MDSHLELMQELQSIKSSLKLIDARLNNASAERAARFRQCTAEIRAWISQWLGAIVLIQSTLLSIFLIALLD</sequence>
<organism evidence="2 3">
    <name type="scientific">Massilia cavernae</name>
    <dbReference type="NCBI Taxonomy" id="2320864"/>
    <lineage>
        <taxon>Bacteria</taxon>
        <taxon>Pseudomonadati</taxon>
        <taxon>Pseudomonadota</taxon>
        <taxon>Betaproteobacteria</taxon>
        <taxon>Burkholderiales</taxon>
        <taxon>Oxalobacteraceae</taxon>
        <taxon>Telluria group</taxon>
        <taxon>Massilia</taxon>
    </lineage>
</organism>
<dbReference type="RefSeq" id="WP_119809799.1">
    <property type="nucleotide sequence ID" value="NZ_QYUP01000057.1"/>
</dbReference>
<keyword evidence="1" id="KW-0812">Transmembrane</keyword>